<gene>
    <name evidence="1" type="ORF">H1R13_17960</name>
</gene>
<dbReference type="Gene3D" id="1.10.3210.10">
    <property type="entry name" value="Hypothetical protein af1432"/>
    <property type="match status" value="1"/>
</dbReference>
<dbReference type="SUPFAM" id="SSF109604">
    <property type="entry name" value="HD-domain/PDEase-like"/>
    <property type="match status" value="1"/>
</dbReference>
<accession>A0A7X1LRM8</accession>
<dbReference type="EMBL" id="JACMHY010000006">
    <property type="protein sequence ID" value="MBC2866797.1"/>
    <property type="molecule type" value="Genomic_DNA"/>
</dbReference>
<keyword evidence="2" id="KW-1185">Reference proteome</keyword>
<comment type="caution">
    <text evidence="1">The sequence shown here is derived from an EMBL/GenBank/DDBJ whole genome shotgun (WGS) entry which is preliminary data.</text>
</comment>
<organism evidence="1 2">
    <name type="scientific">Streptomyces mexicanus</name>
    <dbReference type="NCBI Taxonomy" id="178566"/>
    <lineage>
        <taxon>Bacteria</taxon>
        <taxon>Bacillati</taxon>
        <taxon>Actinomycetota</taxon>
        <taxon>Actinomycetes</taxon>
        <taxon>Kitasatosporales</taxon>
        <taxon>Streptomycetaceae</taxon>
        <taxon>Streptomyces</taxon>
    </lineage>
</organism>
<evidence type="ECO:0000313" key="1">
    <source>
        <dbReference type="EMBL" id="MBC2866797.1"/>
    </source>
</evidence>
<dbReference type="RefSeq" id="WP_185947596.1">
    <property type="nucleotide sequence ID" value="NZ_JACMHY010000006.1"/>
</dbReference>
<evidence type="ECO:0000313" key="2">
    <source>
        <dbReference type="Proteomes" id="UP000517694"/>
    </source>
</evidence>
<dbReference type="AlphaFoldDB" id="A0A7X1LRM8"/>
<evidence type="ECO:0008006" key="3">
    <source>
        <dbReference type="Google" id="ProtNLM"/>
    </source>
</evidence>
<proteinExistence type="predicted"/>
<sequence>MELRSVEELMDLLYACRGAAVPDGRARRTDAHTHALRTAALVRRSRPADKELQVAALVQGLGPLLAPAAGATGSEHTTDAADEAGALRAADAVRGLLGERVFRLVRQCAAGGAGPSGEDGTENPGDADALLLRQAREEARSEGAGPGPGVLEDWRTVLELVAAGACRLNTVE</sequence>
<protein>
    <recommendedName>
        <fullName evidence="3">HD domain-containing protein</fullName>
    </recommendedName>
</protein>
<reference evidence="1 2" key="1">
    <citation type="submission" date="2020-08" db="EMBL/GenBank/DDBJ databases">
        <title>Whole-Genome Sequence of French Clinical Streptomyces mexicanus Strain Q0842.</title>
        <authorList>
            <person name="Boxberger M."/>
            <person name="La Scola B."/>
        </authorList>
    </citation>
    <scope>NUCLEOTIDE SEQUENCE [LARGE SCALE GENOMIC DNA]</scope>
    <source>
        <strain evidence="1 2">Marseille-Q0842</strain>
    </source>
</reference>
<name>A0A7X1LRM8_9ACTN</name>
<dbReference type="Proteomes" id="UP000517694">
    <property type="component" value="Unassembled WGS sequence"/>
</dbReference>